<reference evidence="2 3" key="1">
    <citation type="submission" date="2019-12" db="EMBL/GenBank/DDBJ databases">
        <authorList>
            <person name="Alioto T."/>
            <person name="Alioto T."/>
            <person name="Gomez Garrido J."/>
        </authorList>
    </citation>
    <scope>NUCLEOTIDE SEQUENCE [LARGE SCALE GENOMIC DNA]</scope>
</reference>
<feature type="compositionally biased region" description="Acidic residues" evidence="1">
    <location>
        <begin position="78"/>
        <end position="89"/>
    </location>
</feature>
<gene>
    <name evidence="2" type="ORF">OLEA9_A072152</name>
</gene>
<organism evidence="2 3">
    <name type="scientific">Olea europaea subsp. europaea</name>
    <dbReference type="NCBI Taxonomy" id="158383"/>
    <lineage>
        <taxon>Eukaryota</taxon>
        <taxon>Viridiplantae</taxon>
        <taxon>Streptophyta</taxon>
        <taxon>Embryophyta</taxon>
        <taxon>Tracheophyta</taxon>
        <taxon>Spermatophyta</taxon>
        <taxon>Magnoliopsida</taxon>
        <taxon>eudicotyledons</taxon>
        <taxon>Gunneridae</taxon>
        <taxon>Pentapetalae</taxon>
        <taxon>asterids</taxon>
        <taxon>lamiids</taxon>
        <taxon>Lamiales</taxon>
        <taxon>Oleaceae</taxon>
        <taxon>Oleeae</taxon>
        <taxon>Olea</taxon>
    </lineage>
</organism>
<dbReference type="Proteomes" id="UP000594638">
    <property type="component" value="Unassembled WGS sequence"/>
</dbReference>
<evidence type="ECO:0000256" key="1">
    <source>
        <dbReference type="SAM" id="MobiDB-lite"/>
    </source>
</evidence>
<keyword evidence="3" id="KW-1185">Reference proteome</keyword>
<feature type="region of interest" description="Disordered" evidence="1">
    <location>
        <begin position="39"/>
        <end position="103"/>
    </location>
</feature>
<dbReference type="Gramene" id="OE9A072152T1">
    <property type="protein sequence ID" value="OE9A072152C1"/>
    <property type="gene ID" value="OE9A072152"/>
</dbReference>
<dbReference type="EMBL" id="CACTIH010000071">
    <property type="protein sequence ID" value="CAA2949036.1"/>
    <property type="molecule type" value="Genomic_DNA"/>
</dbReference>
<evidence type="ECO:0000313" key="2">
    <source>
        <dbReference type="EMBL" id="CAA2949036.1"/>
    </source>
</evidence>
<accession>A0A8S0PMX6</accession>
<comment type="caution">
    <text evidence="2">The sequence shown here is derived from an EMBL/GenBank/DDBJ whole genome shotgun (WGS) entry which is preliminary data.</text>
</comment>
<dbReference type="AlphaFoldDB" id="A0A8S0PMX6"/>
<evidence type="ECO:0000313" key="3">
    <source>
        <dbReference type="Proteomes" id="UP000594638"/>
    </source>
</evidence>
<protein>
    <submittedName>
        <fullName evidence="2">Uncharacterized protein</fullName>
    </submittedName>
</protein>
<proteinExistence type="predicted"/>
<sequence length="211" mass="22917">MPRLLCWSAQKQPQHRTYDAFFNNVQLHVYATLCPINAEVEQPQDSDDRVSSGESGEDETSRDDDGNGQSENDRDGNESEDCDGDDSEDIREPSMTPTSSISSLTVNLEIQQHMTLECKRLREFIAGMVAPPAPTTTSIMMGANVEADRAYSAPCPNEEELLVGTEHLSDGAAMEPSHVAGISDADLDDCNVTNGEGKFIACATSAYDTYA</sequence>
<name>A0A8S0PMX6_OLEEU</name>